<dbReference type="NCBIfam" id="NF047721">
    <property type="entry name" value="ToxDrgExpTdeA"/>
    <property type="match status" value="1"/>
</dbReference>
<evidence type="ECO:0000256" key="1">
    <source>
        <dbReference type="ARBA" id="ARBA00007613"/>
    </source>
</evidence>
<dbReference type="InterPro" id="IPR010131">
    <property type="entry name" value="MdtP/NodT-like"/>
</dbReference>
<comment type="similarity">
    <text evidence="1">Belongs to the outer membrane factor (OMF) (TC 1.B.17) family.</text>
</comment>
<dbReference type="SUPFAM" id="SSF56954">
    <property type="entry name" value="Outer membrane efflux proteins (OEP)"/>
    <property type="match status" value="1"/>
</dbReference>
<sequence>MLKLTQLALTVLFSTTLVSCANIDDSYKASQDDFKQYEEVTKQFNVKDNWWTLYNDTQLNRLVEQALLNNKDLAKAAISVNAALYKANLLGANLVPTFSGSTSSSASRATHHSTQTVANNASTISHGASLSVNYTLDLWRRLADAASAGEWTYQATQQDMEATRLSLINAVVVTYYQLAYLNDAIAATNDTIKYYSQINTIMQNRLTQGVEDRASTDQSQQALLTARNNLINYQTTQKTAEQTLRNLLNIKPNEALNLNLPHILNVKLAGVNLNVPISTIGNRPDVRGYLYRLNSAFKDAKATQKSWFPEITLGAGLSSSGNKISNALDNPIAVGTVGISLPFLDWNRVKWNVKISEAAYETARINYEQSITTALNEIDTHYFAYTQSQQNFSNLQKRYDYDKRIAQYYKNRYDAGVSDLKDWLSAINTERSSQVSILNAKYSVIQNENAIYSSMAGYYTPKY</sequence>
<dbReference type="eggNOG" id="COG1538">
    <property type="taxonomic scope" value="Bacteria"/>
</dbReference>
<keyword evidence="4" id="KW-1185">Reference proteome</keyword>
<dbReference type="PATRIC" id="fig|1095749.3.peg.420"/>
<dbReference type="PROSITE" id="PS51257">
    <property type="entry name" value="PROKAR_LIPOPROTEIN"/>
    <property type="match status" value="1"/>
</dbReference>
<organism evidence="3 4">
    <name type="scientific">Pasteurella bettyae CCUG 2042</name>
    <dbReference type="NCBI Taxonomy" id="1095749"/>
    <lineage>
        <taxon>Bacteria</taxon>
        <taxon>Pseudomonadati</taxon>
        <taxon>Pseudomonadota</taxon>
        <taxon>Gammaproteobacteria</taxon>
        <taxon>Pasteurellales</taxon>
        <taxon>Pasteurellaceae</taxon>
        <taxon>Pasteurella</taxon>
    </lineage>
</organism>
<proteinExistence type="inferred from homology"/>
<accession>I3DIN8</accession>
<feature type="signal peptide" evidence="2">
    <location>
        <begin position="1"/>
        <end position="21"/>
    </location>
</feature>
<dbReference type="GO" id="GO:0015562">
    <property type="term" value="F:efflux transmembrane transporter activity"/>
    <property type="evidence" value="ECO:0007669"/>
    <property type="project" value="InterPro"/>
</dbReference>
<dbReference type="Proteomes" id="UP000006457">
    <property type="component" value="Unassembled WGS sequence"/>
</dbReference>
<dbReference type="Gene3D" id="2.20.200.10">
    <property type="entry name" value="Outer membrane efflux proteins (OEP)"/>
    <property type="match status" value="1"/>
</dbReference>
<evidence type="ECO:0000256" key="2">
    <source>
        <dbReference type="SAM" id="SignalP"/>
    </source>
</evidence>
<gene>
    <name evidence="3" type="ORF">HMPREF1052_0186</name>
</gene>
<dbReference type="Pfam" id="PF02321">
    <property type="entry name" value="OEP"/>
    <property type="match status" value="2"/>
</dbReference>
<dbReference type="Gene3D" id="1.20.1600.10">
    <property type="entry name" value="Outer membrane efflux proteins (OEP)"/>
    <property type="match status" value="1"/>
</dbReference>
<feature type="chain" id="PRO_5003669853" evidence="2">
    <location>
        <begin position="22"/>
        <end position="463"/>
    </location>
</feature>
<dbReference type="AlphaFoldDB" id="I3DIN8"/>
<name>I3DIN8_9PAST</name>
<dbReference type="PANTHER" id="PTHR30203:SF32">
    <property type="entry name" value="CATION EFFLUX SYSTEM PROTEIN CUSC"/>
    <property type="match status" value="1"/>
</dbReference>
<dbReference type="PANTHER" id="PTHR30203">
    <property type="entry name" value="OUTER MEMBRANE CATION EFFLUX PROTEIN"/>
    <property type="match status" value="1"/>
</dbReference>
<keyword evidence="2" id="KW-0732">Signal</keyword>
<reference evidence="3 4" key="1">
    <citation type="submission" date="2012-03" db="EMBL/GenBank/DDBJ databases">
        <authorList>
            <person name="Harkins D.M."/>
            <person name="Madupu R."/>
            <person name="Durkin A.S."/>
            <person name="Torralba M."/>
            <person name="Methe B."/>
            <person name="Sutton G.G."/>
            <person name="Nelson K.E."/>
        </authorList>
    </citation>
    <scope>NUCLEOTIDE SEQUENCE [LARGE SCALE GENOMIC DNA]</scope>
    <source>
        <strain evidence="3 4">CCUG 2042</strain>
    </source>
</reference>
<comment type="caution">
    <text evidence="3">The sequence shown here is derived from an EMBL/GenBank/DDBJ whole genome shotgun (WGS) entry which is preliminary data.</text>
</comment>
<protein>
    <submittedName>
        <fullName evidence="3">Efflux transporter, outer membrane factor lipoprotein, NodT family</fullName>
    </submittedName>
</protein>
<dbReference type="RefSeq" id="WP_005759204.1">
    <property type="nucleotide sequence ID" value="NZ_AJSX01000007.1"/>
</dbReference>
<keyword evidence="3" id="KW-0449">Lipoprotein</keyword>
<evidence type="ECO:0000313" key="3">
    <source>
        <dbReference type="EMBL" id="EIJ71581.1"/>
    </source>
</evidence>
<evidence type="ECO:0000313" key="4">
    <source>
        <dbReference type="Proteomes" id="UP000006457"/>
    </source>
</evidence>
<dbReference type="OrthoDB" id="9770517at2"/>
<dbReference type="EMBL" id="AJSX01000007">
    <property type="protein sequence ID" value="EIJ71581.1"/>
    <property type="molecule type" value="Genomic_DNA"/>
</dbReference>
<dbReference type="InterPro" id="IPR003423">
    <property type="entry name" value="OMP_efflux"/>
</dbReference>